<evidence type="ECO:0000256" key="1">
    <source>
        <dbReference type="ARBA" id="ARBA00003279"/>
    </source>
</evidence>
<dbReference type="Pfam" id="PF07690">
    <property type="entry name" value="MFS_1"/>
    <property type="match status" value="1"/>
</dbReference>
<dbReference type="PANTHER" id="PTHR23501">
    <property type="entry name" value="MAJOR FACILITATOR SUPERFAMILY"/>
    <property type="match status" value="1"/>
</dbReference>
<feature type="transmembrane region" description="Helical" evidence="14">
    <location>
        <begin position="227"/>
        <end position="244"/>
    </location>
</feature>
<dbReference type="GO" id="GO:0046677">
    <property type="term" value="P:response to antibiotic"/>
    <property type="evidence" value="ECO:0007669"/>
    <property type="project" value="UniProtKB-KW"/>
</dbReference>
<evidence type="ECO:0000256" key="11">
    <source>
        <dbReference type="ARBA" id="ARBA00023136"/>
    </source>
</evidence>
<evidence type="ECO:0000256" key="7">
    <source>
        <dbReference type="ARBA" id="ARBA00022692"/>
    </source>
</evidence>
<feature type="transmembrane region" description="Helical" evidence="14">
    <location>
        <begin position="172"/>
        <end position="192"/>
    </location>
</feature>
<dbReference type="EMBL" id="DXAZ01000040">
    <property type="protein sequence ID" value="HIZ70711.1"/>
    <property type="molecule type" value="Genomic_DNA"/>
</dbReference>
<evidence type="ECO:0000256" key="5">
    <source>
        <dbReference type="ARBA" id="ARBA00022449"/>
    </source>
</evidence>
<dbReference type="AlphaFoldDB" id="A0A9D2G1S0"/>
<evidence type="ECO:0000256" key="3">
    <source>
        <dbReference type="ARBA" id="ARBA00007520"/>
    </source>
</evidence>
<evidence type="ECO:0000256" key="9">
    <source>
        <dbReference type="ARBA" id="ARBA00022989"/>
    </source>
</evidence>
<evidence type="ECO:0000313" key="17">
    <source>
        <dbReference type="Proteomes" id="UP000824106"/>
    </source>
</evidence>
<evidence type="ECO:0000256" key="4">
    <source>
        <dbReference type="ARBA" id="ARBA00022448"/>
    </source>
</evidence>
<feature type="transmembrane region" description="Helical" evidence="14">
    <location>
        <begin position="51"/>
        <end position="72"/>
    </location>
</feature>
<keyword evidence="4" id="KW-0813">Transport</keyword>
<feature type="transmembrane region" description="Helical" evidence="14">
    <location>
        <begin position="84"/>
        <end position="102"/>
    </location>
</feature>
<feature type="transmembrane region" description="Helical" evidence="14">
    <location>
        <begin position="351"/>
        <end position="376"/>
    </location>
</feature>
<dbReference type="Gene3D" id="1.20.1720.10">
    <property type="entry name" value="Multidrug resistance protein D"/>
    <property type="match status" value="1"/>
</dbReference>
<feature type="transmembrane region" description="Helical" evidence="14">
    <location>
        <begin position="326"/>
        <end position="345"/>
    </location>
</feature>
<feature type="transmembrane region" description="Helical" evidence="14">
    <location>
        <begin position="21"/>
        <end position="39"/>
    </location>
</feature>
<feature type="transmembrane region" description="Helical" evidence="14">
    <location>
        <begin position="429"/>
        <end position="449"/>
    </location>
</feature>
<evidence type="ECO:0000259" key="15">
    <source>
        <dbReference type="PROSITE" id="PS50850"/>
    </source>
</evidence>
<evidence type="ECO:0000256" key="8">
    <source>
        <dbReference type="ARBA" id="ARBA00022781"/>
    </source>
</evidence>
<comment type="function">
    <text evidence="1">Resistance to tetracycline by an active tetracycline efflux. This is an energy-dependent process that decreases the accumulation of the antibiotic in whole cells. This protein functions as a metal-tetracycline/H(+) antiporter.</text>
</comment>
<name>A0A9D2G1S0_9LACT</name>
<feature type="transmembrane region" description="Helical" evidence="14">
    <location>
        <begin position="143"/>
        <end position="166"/>
    </location>
</feature>
<keyword evidence="10" id="KW-0406">Ion transport</keyword>
<dbReference type="InterPro" id="IPR020846">
    <property type="entry name" value="MFS_dom"/>
</dbReference>
<organism evidence="16 17">
    <name type="scientific">Candidatus Atopostipes pullistercoris</name>
    <dbReference type="NCBI Taxonomy" id="2838467"/>
    <lineage>
        <taxon>Bacteria</taxon>
        <taxon>Bacillati</taxon>
        <taxon>Bacillota</taxon>
        <taxon>Bacilli</taxon>
        <taxon>Lactobacillales</taxon>
        <taxon>Carnobacteriaceae</taxon>
        <taxon>Atopostipes</taxon>
    </lineage>
</organism>
<dbReference type="GO" id="GO:0005886">
    <property type="term" value="C:plasma membrane"/>
    <property type="evidence" value="ECO:0007669"/>
    <property type="project" value="UniProtKB-SubCell"/>
</dbReference>
<feature type="domain" description="Major facilitator superfamily (MFS) profile" evidence="15">
    <location>
        <begin position="18"/>
        <end position="457"/>
    </location>
</feature>
<dbReference type="InterPro" id="IPR011701">
    <property type="entry name" value="MFS"/>
</dbReference>
<evidence type="ECO:0000256" key="2">
    <source>
        <dbReference type="ARBA" id="ARBA00004651"/>
    </source>
</evidence>
<feature type="transmembrane region" description="Helical" evidence="14">
    <location>
        <begin position="204"/>
        <end position="221"/>
    </location>
</feature>
<evidence type="ECO:0000256" key="13">
    <source>
        <dbReference type="ARBA" id="ARBA00040630"/>
    </source>
</evidence>
<comment type="similarity">
    <text evidence="3">Belongs to the major facilitator superfamily. TCR/Tet family.</text>
</comment>
<evidence type="ECO:0000256" key="10">
    <source>
        <dbReference type="ARBA" id="ARBA00023065"/>
    </source>
</evidence>
<keyword evidence="8" id="KW-0375">Hydrogen ion transport</keyword>
<dbReference type="PRINTS" id="PR01036">
    <property type="entry name" value="TCRTETB"/>
</dbReference>
<keyword evidence="12" id="KW-0046">Antibiotic resistance</keyword>
<keyword evidence="9 14" id="KW-1133">Transmembrane helix</keyword>
<feature type="transmembrane region" description="Helical" evidence="14">
    <location>
        <begin position="297"/>
        <end position="314"/>
    </location>
</feature>
<dbReference type="GO" id="GO:0015297">
    <property type="term" value="F:antiporter activity"/>
    <property type="evidence" value="ECO:0007669"/>
    <property type="project" value="UniProtKB-KW"/>
</dbReference>
<keyword evidence="5" id="KW-0050">Antiport</keyword>
<feature type="transmembrane region" description="Helical" evidence="14">
    <location>
        <begin position="265"/>
        <end position="285"/>
    </location>
</feature>
<dbReference type="PROSITE" id="PS50850">
    <property type="entry name" value="MFS"/>
    <property type="match status" value="1"/>
</dbReference>
<dbReference type="Proteomes" id="UP000824106">
    <property type="component" value="Unassembled WGS sequence"/>
</dbReference>
<keyword evidence="6" id="KW-1003">Cell membrane</keyword>
<keyword evidence="7 14" id="KW-0812">Transmembrane</keyword>
<evidence type="ECO:0000256" key="6">
    <source>
        <dbReference type="ARBA" id="ARBA00022475"/>
    </source>
</evidence>
<feature type="transmembrane region" description="Helical" evidence="14">
    <location>
        <begin position="114"/>
        <end position="131"/>
    </location>
</feature>
<dbReference type="InterPro" id="IPR036259">
    <property type="entry name" value="MFS_trans_sf"/>
</dbReference>
<proteinExistence type="inferred from homology"/>
<accession>A0A9D2G1S0</accession>
<sequence>MITTNSKSLSTEEKVKKVIPLMMVLFVIASLLTKAFEIVSPSIANTFQIDASTASLTVTFSTLGLGIAAIVFGSLSDFLPIKKLLYIGMSVFLIGSILGFVLQQSFIVVVISRILQSIGAASMSSLCLVLINRYLEGNTRLKYLGFFTAMFQLSSAIGVVLGGYISKISWPFIFLVPFISLVFLPSIIKLLPDEESKEAKKIDVVGLTLFSILVSSLLIFFNQLNVVYLFVTILLLIVFFIYINKKEDAFIDISFFKNHKFLSALFVEFSLYFSFLILSFTFGFVLNTVYGIELSRVSWVLFPSFIAATFMGMVSGKINDKIGKNAMIHLGSASLIIGLVINALFIEESLLILSIGAIFFAMGYPLMYSSVVDNVVSTLEPSQVGRGLGFVDLTMKTSQAIGLALYSNLLKSSALNKLNLFNLESAEVVSYSNIWLIAALVVFLGLITYRLTSEHAQKVAVNH</sequence>
<comment type="subcellular location">
    <subcellularLocation>
        <location evidence="2">Cell membrane</location>
        <topology evidence="2">Multi-pass membrane protein</topology>
    </subcellularLocation>
</comment>
<evidence type="ECO:0000313" key="16">
    <source>
        <dbReference type="EMBL" id="HIZ70711.1"/>
    </source>
</evidence>
<dbReference type="Gene3D" id="1.20.1250.20">
    <property type="entry name" value="MFS general substrate transporter like domains"/>
    <property type="match status" value="1"/>
</dbReference>
<dbReference type="SUPFAM" id="SSF103473">
    <property type="entry name" value="MFS general substrate transporter"/>
    <property type="match status" value="1"/>
</dbReference>
<evidence type="ECO:0000256" key="12">
    <source>
        <dbReference type="ARBA" id="ARBA00023251"/>
    </source>
</evidence>
<protein>
    <recommendedName>
        <fullName evidence="13">Tetracycline resistance protein</fullName>
    </recommendedName>
</protein>
<comment type="caution">
    <text evidence="16">The sequence shown here is derived from an EMBL/GenBank/DDBJ whole genome shotgun (WGS) entry which is preliminary data.</text>
</comment>
<dbReference type="GO" id="GO:1902600">
    <property type="term" value="P:proton transmembrane transport"/>
    <property type="evidence" value="ECO:0007669"/>
    <property type="project" value="UniProtKB-KW"/>
</dbReference>
<reference evidence="16" key="1">
    <citation type="journal article" date="2021" name="PeerJ">
        <title>Extensive microbial diversity within the chicken gut microbiome revealed by metagenomics and culture.</title>
        <authorList>
            <person name="Gilroy R."/>
            <person name="Ravi A."/>
            <person name="Getino M."/>
            <person name="Pursley I."/>
            <person name="Horton D.L."/>
            <person name="Alikhan N.F."/>
            <person name="Baker D."/>
            <person name="Gharbi K."/>
            <person name="Hall N."/>
            <person name="Watson M."/>
            <person name="Adriaenssens E.M."/>
            <person name="Foster-Nyarko E."/>
            <person name="Jarju S."/>
            <person name="Secka A."/>
            <person name="Antonio M."/>
            <person name="Oren A."/>
            <person name="Chaudhuri R.R."/>
            <person name="La Ragione R."/>
            <person name="Hildebrand F."/>
            <person name="Pallen M.J."/>
        </authorList>
    </citation>
    <scope>NUCLEOTIDE SEQUENCE</scope>
    <source>
        <strain evidence="16">CHK169-4300</strain>
    </source>
</reference>
<keyword evidence="11 14" id="KW-0472">Membrane</keyword>
<gene>
    <name evidence="16" type="ORF">H9808_02955</name>
</gene>
<reference evidence="16" key="2">
    <citation type="submission" date="2021-04" db="EMBL/GenBank/DDBJ databases">
        <authorList>
            <person name="Gilroy R."/>
        </authorList>
    </citation>
    <scope>NUCLEOTIDE SEQUENCE</scope>
    <source>
        <strain evidence="16">CHK169-4300</strain>
    </source>
</reference>
<dbReference type="PANTHER" id="PTHR23501:SF188">
    <property type="entry name" value="TETRACYCLINE RESISTANCE PROTEIN"/>
    <property type="match status" value="1"/>
</dbReference>
<evidence type="ECO:0000256" key="14">
    <source>
        <dbReference type="SAM" id="Phobius"/>
    </source>
</evidence>